<evidence type="ECO:0000256" key="3">
    <source>
        <dbReference type="ARBA" id="ARBA00022692"/>
    </source>
</evidence>
<dbReference type="STRING" id="1618207.UM93_14845"/>
<evidence type="ECO:0000256" key="4">
    <source>
        <dbReference type="ARBA" id="ARBA00022989"/>
    </source>
</evidence>
<name>A0A0D4C3D0_9MICC</name>
<feature type="transmembrane region" description="Helical" evidence="7">
    <location>
        <begin position="335"/>
        <end position="355"/>
    </location>
</feature>
<dbReference type="Pfam" id="PF01292">
    <property type="entry name" value="Ni_hydr_CYTB"/>
    <property type="match status" value="1"/>
</dbReference>
<evidence type="ECO:0000313" key="10">
    <source>
        <dbReference type="Proteomes" id="UP000061839"/>
    </source>
</evidence>
<keyword evidence="5 7" id="KW-0472">Membrane</keyword>
<feature type="compositionally biased region" description="Polar residues" evidence="6">
    <location>
        <begin position="41"/>
        <end position="53"/>
    </location>
</feature>
<keyword evidence="2" id="KW-1003">Cell membrane</keyword>
<sequence>MAEAQPIRRGLPREPGGEPWPPAGVRPFANGQALAEPATPVISSAESATSDASPTAAVGLLVPEASAASAASTEAHATAELQQPEQPATATFQTLRRGLPRVPGGEPWPPAPVGQPSSPTVAKVAIAPSTVSQPESEDAVTARRTEVQAATVSISIDQAESDQLAAVAAEQSSAVEDQPLDGVALRRGLPRSPGGEPWPAAALAPQRVQPSGAAEPKAAALAAEAAPLLADQQTEQEPSVPVVSAAAAPLVPPLLVEAQPATSEQEPELAVARKPRLSSKTTKLLWWAVALVLIAGGIVLLARGLRGFDFGRHFIASYHGQSALPSDAPVGLPLWLQWQHFLNVFLMVLIIRSGWQVRTQERAPLSWTSRWPKGGGKKISLTLWFHQALDLLWLVNGVIFVVLLFSTGQWMRVVPTSWDVFPNALSAAWQYASLSWPTENGWVNYNALQLLAYFTTIFIAAPLAALSGFRMSGLWPKKAKRLSKAYPIGLARAVHFPVMLYFVVFIIVHVTLVLATGALRNLNHMYGNQDAVNWFGFVIFACSLLLIAGAWFAARPLILAPIAKLFGKVGR</sequence>
<keyword evidence="3 7" id="KW-0812">Transmembrane</keyword>
<protein>
    <recommendedName>
        <fullName evidence="8">Cytochrome b561 bacterial/Ni-hydrogenase domain-containing protein</fullName>
    </recommendedName>
</protein>
<keyword evidence="10" id="KW-1185">Reference proteome</keyword>
<evidence type="ECO:0000256" key="6">
    <source>
        <dbReference type="SAM" id="MobiDB-lite"/>
    </source>
</evidence>
<dbReference type="GO" id="GO:0005886">
    <property type="term" value="C:plasma membrane"/>
    <property type="evidence" value="ECO:0007669"/>
    <property type="project" value="UniProtKB-SubCell"/>
</dbReference>
<dbReference type="AlphaFoldDB" id="A0A0D4C3D0"/>
<dbReference type="EMBL" id="CP011005">
    <property type="protein sequence ID" value="AJT43172.1"/>
    <property type="molecule type" value="Genomic_DNA"/>
</dbReference>
<evidence type="ECO:0000256" key="1">
    <source>
        <dbReference type="ARBA" id="ARBA00004651"/>
    </source>
</evidence>
<reference evidence="9 10" key="1">
    <citation type="journal article" date="2015" name="Genome Announc.">
        <title>Complete Genome Sequencing of Protease-Producing Novel Arthrobacter sp. Strain IHBB 11108 Using PacBio Single-Molecule Real-Time Sequencing Technology.</title>
        <authorList>
            <person name="Kiran S."/>
            <person name="Swarnkar M.K."/>
            <person name="Pal M."/>
            <person name="Thakur R."/>
            <person name="Tewari R."/>
            <person name="Singh A.K."/>
            <person name="Gulati A."/>
        </authorList>
    </citation>
    <scope>NUCLEOTIDE SEQUENCE [LARGE SCALE GENOMIC DNA]</scope>
    <source>
        <strain evidence="9 10">IHBB 11108</strain>
    </source>
</reference>
<evidence type="ECO:0000259" key="8">
    <source>
        <dbReference type="Pfam" id="PF01292"/>
    </source>
</evidence>
<evidence type="ECO:0000313" key="9">
    <source>
        <dbReference type="EMBL" id="AJT43172.1"/>
    </source>
</evidence>
<feature type="region of interest" description="Disordered" evidence="6">
    <location>
        <begin position="66"/>
        <end position="120"/>
    </location>
</feature>
<dbReference type="Gene3D" id="1.20.950.20">
    <property type="entry name" value="Transmembrane di-heme cytochromes, Chain C"/>
    <property type="match status" value="1"/>
</dbReference>
<feature type="transmembrane region" description="Helical" evidence="7">
    <location>
        <begin position="391"/>
        <end position="411"/>
    </location>
</feature>
<evidence type="ECO:0000256" key="5">
    <source>
        <dbReference type="ARBA" id="ARBA00023136"/>
    </source>
</evidence>
<dbReference type="HOGENOM" id="CLU_025864_1_0_11"/>
<feature type="region of interest" description="Disordered" evidence="6">
    <location>
        <begin position="186"/>
        <end position="217"/>
    </location>
</feature>
<dbReference type="Proteomes" id="UP000061839">
    <property type="component" value="Chromosome"/>
</dbReference>
<dbReference type="OrthoDB" id="9795587at2"/>
<accession>A0A0D4C3D0</accession>
<keyword evidence="4 7" id="KW-1133">Transmembrane helix</keyword>
<comment type="subcellular location">
    <subcellularLocation>
        <location evidence="1">Cell membrane</location>
        <topology evidence="1">Multi-pass membrane protein</topology>
    </subcellularLocation>
</comment>
<feature type="transmembrane region" description="Helical" evidence="7">
    <location>
        <begin position="284"/>
        <end position="302"/>
    </location>
</feature>
<dbReference type="SUPFAM" id="SSF81342">
    <property type="entry name" value="Transmembrane di-heme cytochromes"/>
    <property type="match status" value="1"/>
</dbReference>
<dbReference type="GO" id="GO:0022904">
    <property type="term" value="P:respiratory electron transport chain"/>
    <property type="evidence" value="ECO:0007669"/>
    <property type="project" value="InterPro"/>
</dbReference>
<evidence type="ECO:0000256" key="2">
    <source>
        <dbReference type="ARBA" id="ARBA00022475"/>
    </source>
</evidence>
<dbReference type="InterPro" id="IPR011577">
    <property type="entry name" value="Cyt_b561_bac/Ni-Hgenase"/>
</dbReference>
<dbReference type="GO" id="GO:0009055">
    <property type="term" value="F:electron transfer activity"/>
    <property type="evidence" value="ECO:0007669"/>
    <property type="project" value="InterPro"/>
</dbReference>
<dbReference type="KEGG" id="ari:UM93_14845"/>
<feature type="transmembrane region" description="Helical" evidence="7">
    <location>
        <begin position="534"/>
        <end position="554"/>
    </location>
</feature>
<proteinExistence type="predicted"/>
<feature type="region of interest" description="Disordered" evidence="6">
    <location>
        <begin position="1"/>
        <end position="54"/>
    </location>
</feature>
<dbReference type="PATRIC" id="fig|1618207.4.peg.3023"/>
<gene>
    <name evidence="9" type="ORF">UM93_14845</name>
</gene>
<dbReference type="InterPro" id="IPR016174">
    <property type="entry name" value="Di-haem_cyt_TM"/>
</dbReference>
<dbReference type="RefSeq" id="WP_045077548.1">
    <property type="nucleotide sequence ID" value="NZ_CP011005.1"/>
</dbReference>
<feature type="compositionally biased region" description="Polar residues" evidence="6">
    <location>
        <begin position="81"/>
        <end position="94"/>
    </location>
</feature>
<feature type="transmembrane region" description="Helical" evidence="7">
    <location>
        <begin position="450"/>
        <end position="469"/>
    </location>
</feature>
<evidence type="ECO:0000256" key="7">
    <source>
        <dbReference type="SAM" id="Phobius"/>
    </source>
</evidence>
<organism evidence="9 10">
    <name type="scientific">Psychromicrobium lacuslunae</name>
    <dbReference type="NCBI Taxonomy" id="1618207"/>
    <lineage>
        <taxon>Bacteria</taxon>
        <taxon>Bacillati</taxon>
        <taxon>Actinomycetota</taxon>
        <taxon>Actinomycetes</taxon>
        <taxon>Micrococcales</taxon>
        <taxon>Micrococcaceae</taxon>
        <taxon>Psychromicrobium</taxon>
    </lineage>
</organism>
<feature type="compositionally biased region" description="Low complexity" evidence="6">
    <location>
        <begin position="66"/>
        <end position="80"/>
    </location>
</feature>
<feature type="transmembrane region" description="Helical" evidence="7">
    <location>
        <begin position="490"/>
        <end position="514"/>
    </location>
</feature>
<feature type="domain" description="Cytochrome b561 bacterial/Ni-hydrogenase" evidence="8">
    <location>
        <begin position="334"/>
        <end position="525"/>
    </location>
</feature>